<dbReference type="InterPro" id="IPR002347">
    <property type="entry name" value="SDR_fam"/>
</dbReference>
<dbReference type="PRINTS" id="PR00081">
    <property type="entry name" value="GDHRDH"/>
</dbReference>
<dbReference type="FunFam" id="3.40.50.720:FF:000084">
    <property type="entry name" value="Short-chain dehydrogenase reductase"/>
    <property type="match status" value="1"/>
</dbReference>
<dbReference type="OrthoDB" id="286404at2"/>
<dbReference type="EMBL" id="CP000390">
    <property type="protein sequence ID" value="ABG64525.1"/>
    <property type="molecule type" value="Genomic_DNA"/>
</dbReference>
<name>Q11DK0_CHESB</name>
<dbReference type="PANTHER" id="PTHR42760:SF40">
    <property type="entry name" value="3-OXOACYL-[ACYL-CARRIER-PROTEIN] REDUCTASE, CHLOROPLASTIC"/>
    <property type="match status" value="1"/>
</dbReference>
<dbReference type="SUPFAM" id="SSF51735">
    <property type="entry name" value="NAD(P)-binding Rossmann-fold domains"/>
    <property type="match status" value="1"/>
</dbReference>
<dbReference type="PANTHER" id="PTHR42760">
    <property type="entry name" value="SHORT-CHAIN DEHYDROGENASES/REDUCTASES FAMILY MEMBER"/>
    <property type="match status" value="1"/>
</dbReference>
<accession>Q11DK0</accession>
<reference evidence="2" key="1">
    <citation type="submission" date="2006-06" db="EMBL/GenBank/DDBJ databases">
        <title>Complete sequence of chromosome of Chelativorans sp. BNC1.</title>
        <authorList>
            <consortium name="US DOE Joint Genome Institute"/>
            <person name="Copeland A."/>
            <person name="Lucas S."/>
            <person name="Lapidus A."/>
            <person name="Barry K."/>
            <person name="Detter J.C."/>
            <person name="Glavina del Rio T."/>
            <person name="Hammon N."/>
            <person name="Israni S."/>
            <person name="Dalin E."/>
            <person name="Tice H."/>
            <person name="Pitluck S."/>
            <person name="Chertkov O."/>
            <person name="Brettin T."/>
            <person name="Bruce D."/>
            <person name="Han C."/>
            <person name="Tapia R."/>
            <person name="Gilna P."/>
            <person name="Schmutz J."/>
            <person name="Larimer F."/>
            <person name="Land M."/>
            <person name="Hauser L."/>
            <person name="Kyrpides N."/>
            <person name="Mikhailova N."/>
            <person name="Richardson P."/>
        </authorList>
    </citation>
    <scope>NUCLEOTIDE SEQUENCE</scope>
    <source>
        <strain evidence="2">BNC1</strain>
    </source>
</reference>
<protein>
    <submittedName>
        <fullName evidence="2">Short-chain dehydrogenase/reductase SDR</fullName>
    </submittedName>
</protein>
<dbReference type="KEGG" id="mes:Meso_3153"/>
<dbReference type="eggNOG" id="COG1028">
    <property type="taxonomic scope" value="Bacteria"/>
</dbReference>
<organism evidence="2">
    <name type="scientific">Chelativorans sp. (strain BNC1)</name>
    <dbReference type="NCBI Taxonomy" id="266779"/>
    <lineage>
        <taxon>Bacteria</taxon>
        <taxon>Pseudomonadati</taxon>
        <taxon>Pseudomonadota</taxon>
        <taxon>Alphaproteobacteria</taxon>
        <taxon>Hyphomicrobiales</taxon>
        <taxon>Phyllobacteriaceae</taxon>
        <taxon>Chelativorans</taxon>
    </lineage>
</organism>
<evidence type="ECO:0000313" key="2">
    <source>
        <dbReference type="EMBL" id="ABG64525.1"/>
    </source>
</evidence>
<gene>
    <name evidence="2" type="ordered locus">Meso_3153</name>
</gene>
<dbReference type="GO" id="GO:0016616">
    <property type="term" value="F:oxidoreductase activity, acting on the CH-OH group of donors, NAD or NADP as acceptor"/>
    <property type="evidence" value="ECO:0007669"/>
    <property type="project" value="TreeGrafter"/>
</dbReference>
<dbReference type="GO" id="GO:0030497">
    <property type="term" value="P:fatty acid elongation"/>
    <property type="evidence" value="ECO:0007669"/>
    <property type="project" value="TreeGrafter"/>
</dbReference>
<dbReference type="InterPro" id="IPR020904">
    <property type="entry name" value="Sc_DH/Rdtase_CS"/>
</dbReference>
<dbReference type="STRING" id="266779.Meso_3153"/>
<dbReference type="HOGENOM" id="CLU_010194_1_1_5"/>
<dbReference type="Gene3D" id="3.40.50.720">
    <property type="entry name" value="NAD(P)-binding Rossmann-like Domain"/>
    <property type="match status" value="1"/>
</dbReference>
<dbReference type="AlphaFoldDB" id="Q11DK0"/>
<dbReference type="PROSITE" id="PS00061">
    <property type="entry name" value="ADH_SHORT"/>
    <property type="match status" value="1"/>
</dbReference>
<evidence type="ECO:0000256" key="1">
    <source>
        <dbReference type="ARBA" id="ARBA00006484"/>
    </source>
</evidence>
<comment type="similarity">
    <text evidence="1">Belongs to the short-chain dehydrogenases/reductases (SDR) family.</text>
</comment>
<dbReference type="InterPro" id="IPR036291">
    <property type="entry name" value="NAD(P)-bd_dom_sf"/>
</dbReference>
<dbReference type="PRINTS" id="PR00080">
    <property type="entry name" value="SDRFAMILY"/>
</dbReference>
<proteinExistence type="inferred from homology"/>
<dbReference type="Pfam" id="PF13561">
    <property type="entry name" value="adh_short_C2"/>
    <property type="match status" value="1"/>
</dbReference>
<sequence>MSTSSFDDRAGHPSGFLRPGLFEGRQVLVSGGTSGIGAAIAEAFAALGADVLATGATEAEVGAAENMVKCEGVRFARLDVRDRAAVDALVAGLPRLDHVVNCAGVIRRNDELDPDVFADTVDINLNGSMRICAAARPRLAETRGTIVNTASMLSFFGSGISPGYSSSKGGVAQLTKSLAIAYAADNIRVNAIAPGWIATPLTRALRQDPARETAILARTPLGRWGEPSDLAGGVLFLSSPLASFVTGAVLVIDGGYLIT</sequence>